<keyword evidence="2" id="KW-0812">Transmembrane</keyword>
<evidence type="ECO:0000313" key="3">
    <source>
        <dbReference type="EMBL" id="KAF1961426.1"/>
    </source>
</evidence>
<gene>
    <name evidence="3" type="ORF">CC80DRAFT_488700</name>
</gene>
<reference evidence="3" key="1">
    <citation type="journal article" date="2020" name="Stud. Mycol.">
        <title>101 Dothideomycetes genomes: a test case for predicting lifestyles and emergence of pathogens.</title>
        <authorList>
            <person name="Haridas S."/>
            <person name="Albert R."/>
            <person name="Binder M."/>
            <person name="Bloem J."/>
            <person name="Labutti K."/>
            <person name="Salamov A."/>
            <person name="Andreopoulos B."/>
            <person name="Baker S."/>
            <person name="Barry K."/>
            <person name="Bills G."/>
            <person name="Bluhm B."/>
            <person name="Cannon C."/>
            <person name="Castanera R."/>
            <person name="Culley D."/>
            <person name="Daum C."/>
            <person name="Ezra D."/>
            <person name="Gonzalez J."/>
            <person name="Henrissat B."/>
            <person name="Kuo A."/>
            <person name="Liang C."/>
            <person name="Lipzen A."/>
            <person name="Lutzoni F."/>
            <person name="Magnuson J."/>
            <person name="Mondo S."/>
            <person name="Nolan M."/>
            <person name="Ohm R."/>
            <person name="Pangilinan J."/>
            <person name="Park H.-J."/>
            <person name="Ramirez L."/>
            <person name="Alfaro M."/>
            <person name="Sun H."/>
            <person name="Tritt A."/>
            <person name="Yoshinaga Y."/>
            <person name="Zwiers L.-H."/>
            <person name="Turgeon B."/>
            <person name="Goodwin S."/>
            <person name="Spatafora J."/>
            <person name="Crous P."/>
            <person name="Grigoriev I."/>
        </authorList>
    </citation>
    <scope>NUCLEOTIDE SEQUENCE</scope>
    <source>
        <strain evidence="3">CBS 675.92</strain>
    </source>
</reference>
<name>A0A6A5UEV2_9PLEO</name>
<feature type="compositionally biased region" description="Polar residues" evidence="1">
    <location>
        <begin position="43"/>
        <end position="53"/>
    </location>
</feature>
<keyword evidence="2" id="KW-1133">Transmembrane helix</keyword>
<dbReference type="Proteomes" id="UP000800035">
    <property type="component" value="Unassembled WGS sequence"/>
</dbReference>
<organism evidence="3 4">
    <name type="scientific">Byssothecium circinans</name>
    <dbReference type="NCBI Taxonomy" id="147558"/>
    <lineage>
        <taxon>Eukaryota</taxon>
        <taxon>Fungi</taxon>
        <taxon>Dikarya</taxon>
        <taxon>Ascomycota</taxon>
        <taxon>Pezizomycotina</taxon>
        <taxon>Dothideomycetes</taxon>
        <taxon>Pleosporomycetidae</taxon>
        <taxon>Pleosporales</taxon>
        <taxon>Massarineae</taxon>
        <taxon>Massarinaceae</taxon>
        <taxon>Byssothecium</taxon>
    </lineage>
</organism>
<proteinExistence type="predicted"/>
<evidence type="ECO:0000313" key="4">
    <source>
        <dbReference type="Proteomes" id="UP000800035"/>
    </source>
</evidence>
<feature type="region of interest" description="Disordered" evidence="1">
    <location>
        <begin position="33"/>
        <end position="53"/>
    </location>
</feature>
<sequence>MDSGSDTDKSEFVFRGDFIPHTTTINNNININAATPDIPTPNSPRSAPSHSTENRWPSIALLAYLHCNKKRLFRSIAFVVAIYAILAISGFRDPPTPHSTNVHVLSAIYFRSSLLRTLGMQLQDLHKHIYEDLNSRQAALYQVPVSLLSNVSKIQEEGEYLLKDLARFNQSWISFNNDIIRHEVDDLNELRSLRHRIPSFFGYVIAVAREKSSSAPRMSAYELGFCPFSRSSTRLTPAWLRSTGRQRTSTTTSKRLFTRVNCHGGARNHLHIASSIRRARTGSERRRLSCRGLSPISKRPIDRAELTGMALSDR</sequence>
<feature type="transmembrane region" description="Helical" evidence="2">
    <location>
        <begin position="72"/>
        <end position="91"/>
    </location>
</feature>
<evidence type="ECO:0000256" key="2">
    <source>
        <dbReference type="SAM" id="Phobius"/>
    </source>
</evidence>
<dbReference type="AlphaFoldDB" id="A0A6A5UEV2"/>
<evidence type="ECO:0000256" key="1">
    <source>
        <dbReference type="SAM" id="MobiDB-lite"/>
    </source>
</evidence>
<dbReference type="EMBL" id="ML976981">
    <property type="protein sequence ID" value="KAF1961426.1"/>
    <property type="molecule type" value="Genomic_DNA"/>
</dbReference>
<protein>
    <submittedName>
        <fullName evidence="3">Uncharacterized protein</fullName>
    </submittedName>
</protein>
<accession>A0A6A5UEV2</accession>
<keyword evidence="4" id="KW-1185">Reference proteome</keyword>
<keyword evidence="2" id="KW-0472">Membrane</keyword>